<keyword evidence="9" id="KW-1185">Reference proteome</keyword>
<dbReference type="InterPro" id="IPR013106">
    <property type="entry name" value="Ig_V-set"/>
</dbReference>
<evidence type="ECO:0000256" key="5">
    <source>
        <dbReference type="ARBA" id="ARBA00023319"/>
    </source>
</evidence>
<gene>
    <name evidence="8" type="ORF">U0070_016257</name>
</gene>
<dbReference type="InterPro" id="IPR003599">
    <property type="entry name" value="Ig_sub"/>
</dbReference>
<keyword evidence="1" id="KW-0732">Signal</keyword>
<evidence type="ECO:0000256" key="2">
    <source>
        <dbReference type="ARBA" id="ARBA00022859"/>
    </source>
</evidence>
<dbReference type="PANTHER" id="PTHR19367">
    <property type="entry name" value="T-CELL RECEPTOR ALPHA CHAIN V REGION"/>
    <property type="match status" value="1"/>
</dbReference>
<dbReference type="InterPro" id="IPR036179">
    <property type="entry name" value="Ig-like_dom_sf"/>
</dbReference>
<proteinExistence type="predicted"/>
<keyword evidence="4" id="KW-0675">Receptor</keyword>
<evidence type="ECO:0000256" key="1">
    <source>
        <dbReference type="ARBA" id="ARBA00022729"/>
    </source>
</evidence>
<dbReference type="GO" id="GO:0042101">
    <property type="term" value="C:T cell receptor complex"/>
    <property type="evidence" value="ECO:0007669"/>
    <property type="project" value="UniProtKB-KW"/>
</dbReference>
<keyword evidence="3" id="KW-1064">Adaptive immunity</keyword>
<dbReference type="PROSITE" id="PS50835">
    <property type="entry name" value="IG_LIKE"/>
    <property type="match status" value="2"/>
</dbReference>
<dbReference type="Pfam" id="PF07686">
    <property type="entry name" value="V-set"/>
    <property type="match status" value="2"/>
</dbReference>
<protein>
    <recommendedName>
        <fullName evidence="7">Ig-like domain-containing protein</fullName>
    </recommendedName>
</protein>
<evidence type="ECO:0000256" key="6">
    <source>
        <dbReference type="ARBA" id="ARBA00043266"/>
    </source>
</evidence>
<dbReference type="CDD" id="cd04983">
    <property type="entry name" value="IgV_TCR_alpha"/>
    <property type="match status" value="1"/>
</dbReference>
<evidence type="ECO:0000313" key="8">
    <source>
        <dbReference type="EMBL" id="KAK7799625.1"/>
    </source>
</evidence>
<evidence type="ECO:0000256" key="3">
    <source>
        <dbReference type="ARBA" id="ARBA00023130"/>
    </source>
</evidence>
<dbReference type="InterPro" id="IPR007110">
    <property type="entry name" value="Ig-like_dom"/>
</dbReference>
<dbReference type="SMART" id="SM00406">
    <property type="entry name" value="IGv"/>
    <property type="match status" value="2"/>
</dbReference>
<keyword evidence="6" id="KW-1279">T cell receptor</keyword>
<evidence type="ECO:0000256" key="4">
    <source>
        <dbReference type="ARBA" id="ARBA00023170"/>
    </source>
</evidence>
<dbReference type="InterPro" id="IPR013783">
    <property type="entry name" value="Ig-like_fold"/>
</dbReference>
<dbReference type="PANTHER" id="PTHR19367:SF34">
    <property type="entry name" value="IG-LIKE DOMAIN-CONTAINING PROTEIN"/>
    <property type="match status" value="1"/>
</dbReference>
<dbReference type="GO" id="GO:0002250">
    <property type="term" value="P:adaptive immune response"/>
    <property type="evidence" value="ECO:0007669"/>
    <property type="project" value="UniProtKB-KW"/>
</dbReference>
<keyword evidence="2" id="KW-0391">Immunity</keyword>
<dbReference type="Gene3D" id="2.60.40.10">
    <property type="entry name" value="Immunoglobulins"/>
    <property type="match status" value="2"/>
</dbReference>
<dbReference type="Proteomes" id="UP001488838">
    <property type="component" value="Unassembled WGS sequence"/>
</dbReference>
<evidence type="ECO:0000313" key="9">
    <source>
        <dbReference type="Proteomes" id="UP001488838"/>
    </source>
</evidence>
<feature type="domain" description="Ig-like" evidence="7">
    <location>
        <begin position="167"/>
        <end position="262"/>
    </location>
</feature>
<evidence type="ECO:0000259" key="7">
    <source>
        <dbReference type="PROSITE" id="PS50835"/>
    </source>
</evidence>
<feature type="domain" description="Ig-like" evidence="7">
    <location>
        <begin position="16"/>
        <end position="122"/>
    </location>
</feature>
<accession>A0AAW0HDV7</accession>
<comment type="caution">
    <text evidence="8">The sequence shown here is derived from an EMBL/GenBank/DDBJ whole genome shotgun (WGS) entry which is preliminary data.</text>
</comment>
<dbReference type="AlphaFoldDB" id="A0AAW0HDV7"/>
<dbReference type="FunFam" id="2.60.40.10:FF:001318">
    <property type="entry name" value="T cell receptor alpha constant"/>
    <property type="match status" value="1"/>
</dbReference>
<reference evidence="8 9" key="1">
    <citation type="journal article" date="2023" name="bioRxiv">
        <title>Conserved and derived expression patterns and positive selection on dental genes reveal complex evolutionary context of ever-growing rodent molars.</title>
        <authorList>
            <person name="Calamari Z.T."/>
            <person name="Song A."/>
            <person name="Cohen E."/>
            <person name="Akter M."/>
            <person name="Roy R.D."/>
            <person name="Hallikas O."/>
            <person name="Christensen M.M."/>
            <person name="Li P."/>
            <person name="Marangoni P."/>
            <person name="Jernvall J."/>
            <person name="Klein O.D."/>
        </authorList>
    </citation>
    <scope>NUCLEOTIDE SEQUENCE [LARGE SCALE GENOMIC DNA]</scope>
    <source>
        <strain evidence="8">V071</strain>
    </source>
</reference>
<dbReference type="EMBL" id="JBBHLL010000601">
    <property type="protein sequence ID" value="KAK7799625.1"/>
    <property type="molecule type" value="Genomic_DNA"/>
</dbReference>
<dbReference type="SMART" id="SM00409">
    <property type="entry name" value="IG"/>
    <property type="match status" value="2"/>
</dbReference>
<name>A0AAW0HDV7_MYOGA</name>
<sequence length="303" mass="33852">MTTMAVSLDAARTHGESVTQMEGQVTLSEEDFLTIHCNYSASGYPTLFWYVQYPEEGPQLLLRASKANEKGSSRGFEATYDKGSNSFHLQKASVQESDSAVYYCALSDTVTETTGGAEHKLSTRDLTAEILLLVRTRRMEQILSQMITSNPAMDVCYCTSKYFWYHPGMNSQQKVQQSPEYLSVSEGAMTSINCSFSDSNSPNFWWYKQHPGKGLKALISIFSNGKKEEGRFTVHLNKSSLQVSLHFRDSQPSDSAVYLCAVRTQCFPGTCRLHPNLLSPVKALEHRTLGGKKISFYSIHNGN</sequence>
<dbReference type="SUPFAM" id="SSF48726">
    <property type="entry name" value="Immunoglobulin"/>
    <property type="match status" value="2"/>
</dbReference>
<dbReference type="InterPro" id="IPR051287">
    <property type="entry name" value="TCR_variable_region"/>
</dbReference>
<keyword evidence="5" id="KW-0393">Immunoglobulin domain</keyword>
<organism evidence="8 9">
    <name type="scientific">Myodes glareolus</name>
    <name type="common">Bank vole</name>
    <name type="synonym">Clethrionomys glareolus</name>
    <dbReference type="NCBI Taxonomy" id="447135"/>
    <lineage>
        <taxon>Eukaryota</taxon>
        <taxon>Metazoa</taxon>
        <taxon>Chordata</taxon>
        <taxon>Craniata</taxon>
        <taxon>Vertebrata</taxon>
        <taxon>Euteleostomi</taxon>
        <taxon>Mammalia</taxon>
        <taxon>Eutheria</taxon>
        <taxon>Euarchontoglires</taxon>
        <taxon>Glires</taxon>
        <taxon>Rodentia</taxon>
        <taxon>Myomorpha</taxon>
        <taxon>Muroidea</taxon>
        <taxon>Cricetidae</taxon>
        <taxon>Arvicolinae</taxon>
        <taxon>Myodes</taxon>
    </lineage>
</organism>